<dbReference type="InterPro" id="IPR001254">
    <property type="entry name" value="Trypsin_dom"/>
</dbReference>
<evidence type="ECO:0000313" key="11">
    <source>
        <dbReference type="EMBL" id="EDX02094.1"/>
    </source>
</evidence>
<evidence type="ECO:0000313" key="12">
    <source>
        <dbReference type="Proteomes" id="UP000002282"/>
    </source>
</evidence>
<dbReference type="PROSITE" id="PS00134">
    <property type="entry name" value="TRYPSIN_HIS"/>
    <property type="match status" value="1"/>
</dbReference>
<evidence type="ECO:0000256" key="7">
    <source>
        <dbReference type="ARBA" id="ARBA00024195"/>
    </source>
</evidence>
<evidence type="ECO:0000256" key="5">
    <source>
        <dbReference type="ARBA" id="ARBA00023157"/>
    </source>
</evidence>
<dbReference type="InterPro" id="IPR009003">
    <property type="entry name" value="Peptidase_S1_PA"/>
</dbReference>
<feature type="chain" id="PRO_5002819214" description="Peptidase S1 domain-containing protein" evidence="9">
    <location>
        <begin position="24"/>
        <end position="259"/>
    </location>
</feature>
<reference evidence="11 12" key="1">
    <citation type="journal article" date="2007" name="Nature">
        <title>Evolution of genes and genomes on the Drosophila phylogeny.</title>
        <authorList>
            <consortium name="Drosophila 12 Genomes Consortium"/>
            <person name="Clark A.G."/>
            <person name="Eisen M.B."/>
            <person name="Smith D.R."/>
            <person name="Bergman C.M."/>
            <person name="Oliver B."/>
            <person name="Markow T.A."/>
            <person name="Kaufman T.C."/>
            <person name="Kellis M."/>
            <person name="Gelbart W."/>
            <person name="Iyer V.N."/>
            <person name="Pollard D.A."/>
            <person name="Sackton T.B."/>
            <person name="Larracuente A.M."/>
            <person name="Singh N.D."/>
            <person name="Abad J.P."/>
            <person name="Abt D.N."/>
            <person name="Adryan B."/>
            <person name="Aguade M."/>
            <person name="Akashi H."/>
            <person name="Anderson W.W."/>
            <person name="Aquadro C.F."/>
            <person name="Ardell D.H."/>
            <person name="Arguello R."/>
            <person name="Artieri C.G."/>
            <person name="Barbash D.A."/>
            <person name="Barker D."/>
            <person name="Barsanti P."/>
            <person name="Batterham P."/>
            <person name="Batzoglou S."/>
            <person name="Begun D."/>
            <person name="Bhutkar A."/>
            <person name="Blanco E."/>
            <person name="Bosak S.A."/>
            <person name="Bradley R.K."/>
            <person name="Brand A.D."/>
            <person name="Brent M.R."/>
            <person name="Brooks A.N."/>
            <person name="Brown R.H."/>
            <person name="Butlin R.K."/>
            <person name="Caggese C."/>
            <person name="Calvi B.R."/>
            <person name="Bernardo de Carvalho A."/>
            <person name="Caspi A."/>
            <person name="Castrezana S."/>
            <person name="Celniker S.E."/>
            <person name="Chang J.L."/>
            <person name="Chapple C."/>
            <person name="Chatterji S."/>
            <person name="Chinwalla A."/>
            <person name="Civetta A."/>
            <person name="Clifton S.W."/>
            <person name="Comeron J.M."/>
            <person name="Costello J.C."/>
            <person name="Coyne J.A."/>
            <person name="Daub J."/>
            <person name="David R.G."/>
            <person name="Delcher A.L."/>
            <person name="Delehaunty K."/>
            <person name="Do C.B."/>
            <person name="Ebling H."/>
            <person name="Edwards K."/>
            <person name="Eickbush T."/>
            <person name="Evans J.D."/>
            <person name="Filipski A."/>
            <person name="Findeiss S."/>
            <person name="Freyhult E."/>
            <person name="Fulton L."/>
            <person name="Fulton R."/>
            <person name="Garcia A.C."/>
            <person name="Gardiner A."/>
            <person name="Garfield D.A."/>
            <person name="Garvin B.E."/>
            <person name="Gibson G."/>
            <person name="Gilbert D."/>
            <person name="Gnerre S."/>
            <person name="Godfrey J."/>
            <person name="Good R."/>
            <person name="Gotea V."/>
            <person name="Gravely B."/>
            <person name="Greenberg A.J."/>
            <person name="Griffiths-Jones S."/>
            <person name="Gross S."/>
            <person name="Guigo R."/>
            <person name="Gustafson E.A."/>
            <person name="Haerty W."/>
            <person name="Hahn M.W."/>
            <person name="Halligan D.L."/>
            <person name="Halpern A.L."/>
            <person name="Halter G.M."/>
            <person name="Han M.V."/>
            <person name="Heger A."/>
            <person name="Hillier L."/>
            <person name="Hinrichs A.S."/>
            <person name="Holmes I."/>
            <person name="Hoskins R.A."/>
            <person name="Hubisz M.J."/>
            <person name="Hultmark D."/>
            <person name="Huntley M.A."/>
            <person name="Jaffe D.B."/>
            <person name="Jagadeeshan S."/>
            <person name="Jeck W.R."/>
            <person name="Johnson J."/>
            <person name="Jones C.D."/>
            <person name="Jordan W.C."/>
            <person name="Karpen G.H."/>
            <person name="Kataoka E."/>
            <person name="Keightley P.D."/>
            <person name="Kheradpour P."/>
            <person name="Kirkness E.F."/>
            <person name="Koerich L.B."/>
            <person name="Kristiansen K."/>
            <person name="Kudrna D."/>
            <person name="Kulathinal R.J."/>
            <person name="Kumar S."/>
            <person name="Kwok R."/>
            <person name="Lander E."/>
            <person name="Langley C.H."/>
            <person name="Lapoint R."/>
            <person name="Lazzaro B.P."/>
            <person name="Lee S.J."/>
            <person name="Levesque L."/>
            <person name="Li R."/>
            <person name="Lin C.F."/>
            <person name="Lin M.F."/>
            <person name="Lindblad-Toh K."/>
            <person name="Llopart A."/>
            <person name="Long M."/>
            <person name="Low L."/>
            <person name="Lozovsky E."/>
            <person name="Lu J."/>
            <person name="Luo M."/>
            <person name="Machado C.A."/>
            <person name="Makalowski W."/>
            <person name="Marzo M."/>
            <person name="Matsuda M."/>
            <person name="Matzkin L."/>
            <person name="McAllister B."/>
            <person name="McBride C.S."/>
            <person name="McKernan B."/>
            <person name="McKernan K."/>
            <person name="Mendez-Lago M."/>
            <person name="Minx P."/>
            <person name="Mollenhauer M.U."/>
            <person name="Montooth K."/>
            <person name="Mount S.M."/>
            <person name="Mu X."/>
            <person name="Myers E."/>
            <person name="Negre B."/>
            <person name="Newfeld S."/>
            <person name="Nielsen R."/>
            <person name="Noor M.A."/>
            <person name="O'Grady P."/>
            <person name="Pachter L."/>
            <person name="Papaceit M."/>
            <person name="Parisi M.J."/>
            <person name="Parisi M."/>
            <person name="Parts L."/>
            <person name="Pedersen J.S."/>
            <person name="Pesole G."/>
            <person name="Phillippy A.M."/>
            <person name="Ponting C.P."/>
            <person name="Pop M."/>
            <person name="Porcelli D."/>
            <person name="Powell J.R."/>
            <person name="Prohaska S."/>
            <person name="Pruitt K."/>
            <person name="Puig M."/>
            <person name="Quesneville H."/>
            <person name="Ram K.R."/>
            <person name="Rand D."/>
            <person name="Rasmussen M.D."/>
            <person name="Reed L.K."/>
            <person name="Reenan R."/>
            <person name="Reily A."/>
            <person name="Remington K.A."/>
            <person name="Rieger T.T."/>
            <person name="Ritchie M.G."/>
            <person name="Robin C."/>
            <person name="Rogers Y.H."/>
            <person name="Rohde C."/>
            <person name="Rozas J."/>
            <person name="Rubenfield M.J."/>
            <person name="Ruiz A."/>
            <person name="Russo S."/>
            <person name="Salzberg S.L."/>
            <person name="Sanchez-Gracia A."/>
            <person name="Saranga D.J."/>
            <person name="Sato H."/>
            <person name="Schaeffer S.W."/>
            <person name="Schatz M.C."/>
            <person name="Schlenke T."/>
            <person name="Schwartz R."/>
            <person name="Segarra C."/>
            <person name="Singh R.S."/>
            <person name="Sirot L."/>
            <person name="Sirota M."/>
            <person name="Sisneros N.B."/>
            <person name="Smith C.D."/>
            <person name="Smith T.F."/>
            <person name="Spieth J."/>
            <person name="Stage D.E."/>
            <person name="Stark A."/>
            <person name="Stephan W."/>
            <person name="Strausberg R.L."/>
            <person name="Strempel S."/>
            <person name="Sturgill D."/>
            <person name="Sutton G."/>
            <person name="Sutton G.G."/>
            <person name="Tao W."/>
            <person name="Teichmann S."/>
            <person name="Tobari Y.N."/>
            <person name="Tomimura Y."/>
            <person name="Tsolas J.M."/>
            <person name="Valente V.L."/>
            <person name="Venter E."/>
            <person name="Venter J.C."/>
            <person name="Vicario S."/>
            <person name="Vieira F.G."/>
            <person name="Vilella A.J."/>
            <person name="Villasante A."/>
            <person name="Walenz B."/>
            <person name="Wang J."/>
            <person name="Wasserman M."/>
            <person name="Watts T."/>
            <person name="Wilson D."/>
            <person name="Wilson R.K."/>
            <person name="Wing R.A."/>
            <person name="Wolfner M.F."/>
            <person name="Wong A."/>
            <person name="Wong G.K."/>
            <person name="Wu C.I."/>
            <person name="Wu G."/>
            <person name="Yamamoto D."/>
            <person name="Yang H.P."/>
            <person name="Yang S.P."/>
            <person name="Yorke J.A."/>
            <person name="Yoshida K."/>
            <person name="Zdobnov E."/>
            <person name="Zhang P."/>
            <person name="Zhang Y."/>
            <person name="Zimin A.V."/>
            <person name="Baldwin J."/>
            <person name="Abdouelleil A."/>
            <person name="Abdulkadir J."/>
            <person name="Abebe A."/>
            <person name="Abera B."/>
            <person name="Abreu J."/>
            <person name="Acer S.C."/>
            <person name="Aftuck L."/>
            <person name="Alexander A."/>
            <person name="An P."/>
            <person name="Anderson E."/>
            <person name="Anderson S."/>
            <person name="Arachi H."/>
            <person name="Azer M."/>
            <person name="Bachantsang P."/>
            <person name="Barry A."/>
            <person name="Bayul T."/>
            <person name="Berlin A."/>
            <person name="Bessette D."/>
            <person name="Bloom T."/>
            <person name="Blye J."/>
            <person name="Boguslavskiy L."/>
            <person name="Bonnet C."/>
            <person name="Boukhgalter B."/>
            <person name="Bourzgui I."/>
            <person name="Brown A."/>
            <person name="Cahill P."/>
            <person name="Channer S."/>
            <person name="Cheshatsang Y."/>
            <person name="Chuda L."/>
            <person name="Citroen M."/>
            <person name="Collymore A."/>
            <person name="Cooke P."/>
            <person name="Costello M."/>
            <person name="D'Aco K."/>
            <person name="Daza R."/>
            <person name="De Haan G."/>
            <person name="DeGray S."/>
            <person name="DeMaso C."/>
            <person name="Dhargay N."/>
            <person name="Dooley K."/>
            <person name="Dooley E."/>
            <person name="Doricent M."/>
            <person name="Dorje P."/>
            <person name="Dorjee K."/>
            <person name="Dupes A."/>
            <person name="Elong R."/>
            <person name="Falk J."/>
            <person name="Farina A."/>
            <person name="Faro S."/>
            <person name="Ferguson D."/>
            <person name="Fisher S."/>
            <person name="Foley C.D."/>
            <person name="Franke A."/>
            <person name="Friedrich D."/>
            <person name="Gadbois L."/>
            <person name="Gearin G."/>
            <person name="Gearin C.R."/>
            <person name="Giannoukos G."/>
            <person name="Goode T."/>
            <person name="Graham J."/>
            <person name="Grandbois E."/>
            <person name="Grewal S."/>
            <person name="Gyaltsen K."/>
            <person name="Hafez N."/>
            <person name="Hagos B."/>
            <person name="Hall J."/>
            <person name="Henson C."/>
            <person name="Hollinger A."/>
            <person name="Honan T."/>
            <person name="Huard M.D."/>
            <person name="Hughes L."/>
            <person name="Hurhula B."/>
            <person name="Husby M.E."/>
            <person name="Kamat A."/>
            <person name="Kanga B."/>
            <person name="Kashin S."/>
            <person name="Khazanovich D."/>
            <person name="Kisner P."/>
            <person name="Lance K."/>
            <person name="Lara M."/>
            <person name="Lee W."/>
            <person name="Lennon N."/>
            <person name="Letendre F."/>
            <person name="LeVine R."/>
            <person name="Lipovsky A."/>
            <person name="Liu X."/>
            <person name="Liu J."/>
            <person name="Liu S."/>
            <person name="Lokyitsang T."/>
            <person name="Lokyitsang Y."/>
            <person name="Lubonja R."/>
            <person name="Lui A."/>
            <person name="MacDonald P."/>
            <person name="Magnisalis V."/>
            <person name="Maru K."/>
            <person name="Matthews C."/>
            <person name="McCusker W."/>
            <person name="McDonough S."/>
            <person name="Mehta T."/>
            <person name="Meldrim J."/>
            <person name="Meneus L."/>
            <person name="Mihai O."/>
            <person name="Mihalev A."/>
            <person name="Mihova T."/>
            <person name="Mittelman R."/>
            <person name="Mlenga V."/>
            <person name="Montmayeur A."/>
            <person name="Mulrain L."/>
            <person name="Navidi A."/>
            <person name="Naylor J."/>
            <person name="Negash T."/>
            <person name="Nguyen T."/>
            <person name="Nguyen N."/>
            <person name="Nicol R."/>
            <person name="Norbu C."/>
            <person name="Norbu N."/>
            <person name="Novod N."/>
            <person name="O'Neill B."/>
            <person name="Osman S."/>
            <person name="Markiewicz E."/>
            <person name="Oyono O.L."/>
            <person name="Patti C."/>
            <person name="Phunkhang P."/>
            <person name="Pierre F."/>
            <person name="Priest M."/>
            <person name="Raghuraman S."/>
            <person name="Rege F."/>
            <person name="Reyes R."/>
            <person name="Rise C."/>
            <person name="Rogov P."/>
            <person name="Ross K."/>
            <person name="Ryan E."/>
            <person name="Settipalli S."/>
            <person name="Shea T."/>
            <person name="Sherpa N."/>
            <person name="Shi L."/>
            <person name="Shih D."/>
            <person name="Sparrow T."/>
            <person name="Spaulding J."/>
            <person name="Stalker J."/>
            <person name="Stange-Thomann N."/>
            <person name="Stavropoulos S."/>
            <person name="Stone C."/>
            <person name="Strader C."/>
            <person name="Tesfaye S."/>
            <person name="Thomson T."/>
            <person name="Thoulutsang Y."/>
            <person name="Thoulutsang D."/>
            <person name="Topham K."/>
            <person name="Topping I."/>
            <person name="Tsamla T."/>
            <person name="Vassiliev H."/>
            <person name="Vo A."/>
            <person name="Wangchuk T."/>
            <person name="Wangdi T."/>
            <person name="Weiand M."/>
            <person name="Wilkinson J."/>
            <person name="Wilson A."/>
            <person name="Yadav S."/>
            <person name="Young G."/>
            <person name="Yu Q."/>
            <person name="Zembek L."/>
            <person name="Zhong D."/>
            <person name="Zimmer A."/>
            <person name="Zwirko Z."/>
            <person name="Jaffe D.B."/>
            <person name="Alvarez P."/>
            <person name="Brockman W."/>
            <person name="Butler J."/>
            <person name="Chin C."/>
            <person name="Gnerre S."/>
            <person name="Grabherr M."/>
            <person name="Kleber M."/>
            <person name="Mauceli E."/>
            <person name="MacCallum I."/>
        </authorList>
    </citation>
    <scope>NUCLEOTIDE SEQUENCE [LARGE SCALE GENOMIC DNA]</scope>
    <source>
        <strain evidence="12">Tai18E2 / Tucson 14021-0261.01</strain>
    </source>
</reference>
<dbReference type="GO" id="GO:0004252">
    <property type="term" value="F:serine-type endopeptidase activity"/>
    <property type="evidence" value="ECO:0007669"/>
    <property type="project" value="InterPro"/>
</dbReference>
<evidence type="ECO:0000256" key="8">
    <source>
        <dbReference type="RuleBase" id="RU363034"/>
    </source>
</evidence>
<protein>
    <recommendedName>
        <fullName evidence="10">Peptidase S1 domain-containing protein</fullName>
    </recommendedName>
</protein>
<dbReference type="CDD" id="cd00190">
    <property type="entry name" value="Tryp_SPc"/>
    <property type="match status" value="1"/>
</dbReference>
<dbReference type="FunFam" id="2.40.10.10:FF:000028">
    <property type="entry name" value="Serine protease easter"/>
    <property type="match status" value="1"/>
</dbReference>
<keyword evidence="5" id="KW-1015">Disulfide bond</keyword>
<keyword evidence="8" id="KW-0645">Protease</keyword>
<evidence type="ECO:0000259" key="10">
    <source>
        <dbReference type="PROSITE" id="PS50240"/>
    </source>
</evidence>
<dbReference type="AlphaFoldDB" id="B4PZD8"/>
<feature type="domain" description="Peptidase S1" evidence="10">
    <location>
        <begin position="33"/>
        <end position="255"/>
    </location>
</feature>
<evidence type="ECO:0000256" key="9">
    <source>
        <dbReference type="SAM" id="SignalP"/>
    </source>
</evidence>
<organism evidence="11 12">
    <name type="scientific">Drosophila yakuba</name>
    <name type="common">Fruit fly</name>
    <dbReference type="NCBI Taxonomy" id="7245"/>
    <lineage>
        <taxon>Eukaryota</taxon>
        <taxon>Metazoa</taxon>
        <taxon>Ecdysozoa</taxon>
        <taxon>Arthropoda</taxon>
        <taxon>Hexapoda</taxon>
        <taxon>Insecta</taxon>
        <taxon>Pterygota</taxon>
        <taxon>Neoptera</taxon>
        <taxon>Endopterygota</taxon>
        <taxon>Diptera</taxon>
        <taxon>Brachycera</taxon>
        <taxon>Muscomorpha</taxon>
        <taxon>Ephydroidea</taxon>
        <taxon>Drosophilidae</taxon>
        <taxon>Drosophila</taxon>
        <taxon>Sophophora</taxon>
    </lineage>
</organism>
<keyword evidence="12" id="KW-1185">Reference proteome</keyword>
<dbReference type="GO" id="GO:0006508">
    <property type="term" value="P:proteolysis"/>
    <property type="evidence" value="ECO:0007669"/>
    <property type="project" value="UniProtKB-KW"/>
</dbReference>
<dbReference type="Pfam" id="PF00089">
    <property type="entry name" value="Trypsin"/>
    <property type="match status" value="1"/>
</dbReference>
<dbReference type="InterPro" id="IPR033116">
    <property type="entry name" value="TRYPSIN_SER"/>
</dbReference>
<dbReference type="KEGG" id="dya:Dyak_GE17361"/>
<proteinExistence type="inferred from homology"/>
<evidence type="ECO:0000256" key="6">
    <source>
        <dbReference type="ARBA" id="ARBA00023180"/>
    </source>
</evidence>
<reference evidence="11 12" key="2">
    <citation type="journal article" date="2007" name="PLoS Biol.">
        <title>Principles of genome evolution in the Drosophila melanogaster species group.</title>
        <authorList>
            <person name="Ranz J.M."/>
            <person name="Maurin D."/>
            <person name="Chan Y.S."/>
            <person name="von Grotthuss M."/>
            <person name="Hillier L.W."/>
            <person name="Roote J."/>
            <person name="Ashburner M."/>
            <person name="Bergman C.M."/>
        </authorList>
    </citation>
    <scope>NUCLEOTIDE SEQUENCE [LARGE SCALE GENOMIC DNA]</scope>
    <source>
        <strain evidence="12">Tai18E2 / Tucson 14021-0261.01</strain>
    </source>
</reference>
<dbReference type="PhylomeDB" id="B4PZD8"/>
<dbReference type="PRINTS" id="PR00722">
    <property type="entry name" value="CHYMOTRYPSIN"/>
</dbReference>
<dbReference type="SUPFAM" id="SSF50494">
    <property type="entry name" value="Trypsin-like serine proteases"/>
    <property type="match status" value="1"/>
</dbReference>
<feature type="signal peptide" evidence="9">
    <location>
        <begin position="1"/>
        <end position="23"/>
    </location>
</feature>
<dbReference type="eggNOG" id="KOG3627">
    <property type="taxonomic scope" value="Eukaryota"/>
</dbReference>
<evidence type="ECO:0000256" key="2">
    <source>
        <dbReference type="ARBA" id="ARBA00022729"/>
    </source>
</evidence>
<keyword evidence="4" id="KW-0865">Zymogen</keyword>
<keyword evidence="2 9" id="KW-0732">Signal</keyword>
<keyword evidence="8 11" id="KW-0378">Hydrolase</keyword>
<comment type="similarity">
    <text evidence="7">Belongs to the peptidase S1 family. CLIP subfamily.</text>
</comment>
<dbReference type="InterPro" id="IPR043504">
    <property type="entry name" value="Peptidase_S1_PA_chymotrypsin"/>
</dbReference>
<dbReference type="OMA" id="ANPWIVS"/>
<dbReference type="InterPro" id="IPR051487">
    <property type="entry name" value="Ser/Thr_Proteases_Immune/Dev"/>
</dbReference>
<evidence type="ECO:0000256" key="3">
    <source>
        <dbReference type="ARBA" id="ARBA00022837"/>
    </source>
</evidence>
<dbReference type="Gene3D" id="2.40.10.10">
    <property type="entry name" value="Trypsin-like serine proteases"/>
    <property type="match status" value="2"/>
</dbReference>
<gene>
    <name evidence="11" type="primary">Dyak\GE17361</name>
    <name evidence="11" type="synonym">dyak_GLEANR_18698</name>
    <name evidence="11" type="synonym">GE17361</name>
    <name evidence="11" type="ORF">Dyak_GE17361</name>
</gene>
<accession>B4PZD8</accession>
<dbReference type="InterPro" id="IPR018114">
    <property type="entry name" value="TRYPSIN_HIS"/>
</dbReference>
<keyword evidence="3" id="KW-0106">Calcium</keyword>
<dbReference type="PANTHER" id="PTHR24256">
    <property type="entry name" value="TRYPTASE-RELATED"/>
    <property type="match status" value="1"/>
</dbReference>
<dbReference type="PROSITE" id="PS00135">
    <property type="entry name" value="TRYPSIN_SER"/>
    <property type="match status" value="1"/>
</dbReference>
<dbReference type="SMART" id="SM00020">
    <property type="entry name" value="Tryp_SPc"/>
    <property type="match status" value="1"/>
</dbReference>
<keyword evidence="6" id="KW-0325">Glycoprotein</keyword>
<keyword evidence="8" id="KW-0720">Serine protease</keyword>
<dbReference type="Proteomes" id="UP000002282">
    <property type="component" value="Chromosome X"/>
</dbReference>
<dbReference type="PROSITE" id="PS50240">
    <property type="entry name" value="TRYPSIN_DOM"/>
    <property type="match status" value="1"/>
</dbReference>
<keyword evidence="1" id="KW-0479">Metal-binding</keyword>
<name>B4PZD8_DROYA</name>
<dbReference type="InterPro" id="IPR001314">
    <property type="entry name" value="Peptidase_S1A"/>
</dbReference>
<dbReference type="OrthoDB" id="7865330at2759"/>
<dbReference type="EMBL" id="CM000162">
    <property type="protein sequence ID" value="EDX02094.1"/>
    <property type="molecule type" value="Genomic_DNA"/>
</dbReference>
<dbReference type="SMR" id="B4PZD8"/>
<dbReference type="GO" id="GO:0046872">
    <property type="term" value="F:metal ion binding"/>
    <property type="evidence" value="ECO:0007669"/>
    <property type="project" value="UniProtKB-KW"/>
</dbReference>
<dbReference type="HOGENOM" id="CLU_006842_0_3_1"/>
<sequence>MRKVIAAVLILAFLCLESQEGSALLLDRACGRSYSGTRTNRLANPWMVSLIVNGEVKCRGSLIKSRFVLTAAHCVFTDEMHVHFGTTFSPDRRNPGEYCRLDPNCVRVDKKIVHSEFNNQTQQNDIAILRMQHAVQYSDIVRPICLLINGTGPAVDRFHITDWGTTEARYRIIERIDRQNCSSKFNRQVDESQICVRSNACLGDSGSPMSARTLHMGRYRTFQLGFIIYGLNSCAGLNVYTNVTYYMDWILNVLDNWSA</sequence>
<evidence type="ECO:0000256" key="1">
    <source>
        <dbReference type="ARBA" id="ARBA00022723"/>
    </source>
</evidence>
<evidence type="ECO:0000256" key="4">
    <source>
        <dbReference type="ARBA" id="ARBA00023145"/>
    </source>
</evidence>